<dbReference type="Proteomes" id="UP001057402">
    <property type="component" value="Chromosome 7"/>
</dbReference>
<accession>A0ACB9NQM1</accession>
<name>A0ACB9NQM1_9MYRT</name>
<reference evidence="2" key="1">
    <citation type="journal article" date="2023" name="Front. Plant Sci.">
        <title>Chromosomal-level genome assembly of Melastoma candidum provides insights into trichome evolution.</title>
        <authorList>
            <person name="Zhong Y."/>
            <person name="Wu W."/>
            <person name="Sun C."/>
            <person name="Zou P."/>
            <person name="Liu Y."/>
            <person name="Dai S."/>
            <person name="Zhou R."/>
        </authorList>
    </citation>
    <scope>NUCLEOTIDE SEQUENCE [LARGE SCALE GENOMIC DNA]</scope>
</reference>
<dbReference type="EMBL" id="CM042886">
    <property type="protein sequence ID" value="KAI4338388.1"/>
    <property type="molecule type" value="Genomic_DNA"/>
</dbReference>
<gene>
    <name evidence="1" type="ORF">MLD38_023453</name>
</gene>
<protein>
    <submittedName>
        <fullName evidence="1">Uncharacterized protein</fullName>
    </submittedName>
</protein>
<sequence>MISPLANWRESLEKISLAVHDDEDDEIFGHSYADDPDRRNSHSFAHSTSGSRSPLPNGIDSPYHVETEQCKAEIKRLQESEAEIKALAINYAALLKDREDKISRLNKENGVLKQSLDSTTSSLNNLRMSTNASNMQKDLADLLEEKNCSLSALKSNYDSQVKELKEEVEKEHNDLAKLCAELREERQMNQNFLKEIQSLKEERNNTVIELNQLRLELNAKLAEGERLKMSNGQSMDGSVEGLKRIITTLEKENTIWKTEKNDLEIAQRASLKPSSMEASSGGNEEASSSERYAKEELERSLAKFEMDLKEARQERNKVLRQLSRLKQHLLDKESEESEKMDEDRRIIEELREKTAHQNSQILLLENALEQAKASQDQLKMLNSSDALKHKETVDVLNRKLANSASLVEAKNLEILNLQTALGQYYAEIEAKERLERDLALAREESMKFSELLKGAENMAAATQREKEEILGKLSDAEKALIEGNNRVNKLEDDNAKLRRVVEQSMTQLNRMSVDSDYLVDRRIVIKLLVTYFQRNHSKEVLDLMVRMLGFSEEDKQRIGVAQHGAGKSVVRGVLGIPGRLVGGILGGSSAEAPMNMVSDNQSIADLWVDFLLSESEEREKRDRLAARPESSAAETSGRTPGAAVAAGSPFPDNSTVAAPPPPSFSRFSSSLNQSPAAYPSNSRNWEQCGSEFSTVPLSSKESPPWTSRPLPRY</sequence>
<comment type="caution">
    <text evidence="1">The sequence shown here is derived from an EMBL/GenBank/DDBJ whole genome shotgun (WGS) entry which is preliminary data.</text>
</comment>
<evidence type="ECO:0000313" key="1">
    <source>
        <dbReference type="EMBL" id="KAI4338388.1"/>
    </source>
</evidence>
<organism evidence="1 2">
    <name type="scientific">Melastoma candidum</name>
    <dbReference type="NCBI Taxonomy" id="119954"/>
    <lineage>
        <taxon>Eukaryota</taxon>
        <taxon>Viridiplantae</taxon>
        <taxon>Streptophyta</taxon>
        <taxon>Embryophyta</taxon>
        <taxon>Tracheophyta</taxon>
        <taxon>Spermatophyta</taxon>
        <taxon>Magnoliopsida</taxon>
        <taxon>eudicotyledons</taxon>
        <taxon>Gunneridae</taxon>
        <taxon>Pentapetalae</taxon>
        <taxon>rosids</taxon>
        <taxon>malvids</taxon>
        <taxon>Myrtales</taxon>
        <taxon>Melastomataceae</taxon>
        <taxon>Melastomatoideae</taxon>
        <taxon>Melastomateae</taxon>
        <taxon>Melastoma</taxon>
    </lineage>
</organism>
<evidence type="ECO:0000313" key="2">
    <source>
        <dbReference type="Proteomes" id="UP001057402"/>
    </source>
</evidence>
<keyword evidence="2" id="KW-1185">Reference proteome</keyword>
<proteinExistence type="predicted"/>